<protein>
    <submittedName>
        <fullName evidence="1">Uncharacterized protein</fullName>
    </submittedName>
</protein>
<reference evidence="1" key="2">
    <citation type="submission" date="2022-01" db="EMBL/GenBank/DDBJ databases">
        <authorList>
            <person name="Yamashiro T."/>
            <person name="Shiraishi A."/>
            <person name="Satake H."/>
            <person name="Nakayama K."/>
        </authorList>
    </citation>
    <scope>NUCLEOTIDE SEQUENCE</scope>
</reference>
<comment type="caution">
    <text evidence="1">The sequence shown here is derived from an EMBL/GenBank/DDBJ whole genome shotgun (WGS) entry which is preliminary data.</text>
</comment>
<reference evidence="1" key="1">
    <citation type="journal article" date="2022" name="Int. J. Mol. Sci.">
        <title>Draft Genome of Tanacetum Coccineum: Genomic Comparison of Closely Related Tanacetum-Family Plants.</title>
        <authorList>
            <person name="Yamashiro T."/>
            <person name="Shiraishi A."/>
            <person name="Nakayama K."/>
            <person name="Satake H."/>
        </authorList>
    </citation>
    <scope>NUCLEOTIDE SEQUENCE</scope>
</reference>
<dbReference type="EMBL" id="BQNB010013011">
    <property type="protein sequence ID" value="GJT10741.1"/>
    <property type="molecule type" value="Genomic_DNA"/>
</dbReference>
<evidence type="ECO:0000313" key="2">
    <source>
        <dbReference type="Proteomes" id="UP001151760"/>
    </source>
</evidence>
<gene>
    <name evidence="1" type="ORF">Tco_0857783</name>
</gene>
<sequence length="107" mass="11759">MFSLVWIMPPKVMTRSAGRPAATPRGRRTGRRVGRGGRRVALCKCSSTGRLLGAYDLRVATPRALVHAGDKISGDARSWYMISGDAKSWVEIVFAYIHCHIAQLSTD</sequence>
<evidence type="ECO:0000313" key="1">
    <source>
        <dbReference type="EMBL" id="GJT10741.1"/>
    </source>
</evidence>
<organism evidence="1 2">
    <name type="scientific">Tanacetum coccineum</name>
    <dbReference type="NCBI Taxonomy" id="301880"/>
    <lineage>
        <taxon>Eukaryota</taxon>
        <taxon>Viridiplantae</taxon>
        <taxon>Streptophyta</taxon>
        <taxon>Embryophyta</taxon>
        <taxon>Tracheophyta</taxon>
        <taxon>Spermatophyta</taxon>
        <taxon>Magnoliopsida</taxon>
        <taxon>eudicotyledons</taxon>
        <taxon>Gunneridae</taxon>
        <taxon>Pentapetalae</taxon>
        <taxon>asterids</taxon>
        <taxon>campanulids</taxon>
        <taxon>Asterales</taxon>
        <taxon>Asteraceae</taxon>
        <taxon>Asteroideae</taxon>
        <taxon>Anthemideae</taxon>
        <taxon>Anthemidinae</taxon>
        <taxon>Tanacetum</taxon>
    </lineage>
</organism>
<proteinExistence type="predicted"/>
<name>A0ABQ5BB56_9ASTR</name>
<accession>A0ABQ5BB56</accession>
<keyword evidence="2" id="KW-1185">Reference proteome</keyword>
<dbReference type="Proteomes" id="UP001151760">
    <property type="component" value="Unassembled WGS sequence"/>
</dbReference>